<evidence type="ECO:0000313" key="3">
    <source>
        <dbReference type="Proteomes" id="UP000092993"/>
    </source>
</evidence>
<comment type="caution">
    <text evidence="2">The sequence shown here is derived from an EMBL/GenBank/DDBJ whole genome shotgun (WGS) entry which is preliminary data.</text>
</comment>
<gene>
    <name evidence="2" type="ORF">A0H81_13645</name>
</gene>
<dbReference type="SUPFAM" id="SSF56672">
    <property type="entry name" value="DNA/RNA polymerases"/>
    <property type="match status" value="1"/>
</dbReference>
<evidence type="ECO:0000313" key="2">
    <source>
        <dbReference type="EMBL" id="OBZ66337.1"/>
    </source>
</evidence>
<dbReference type="STRING" id="5627.A0A1C7LQN2"/>
<feature type="region of interest" description="Disordered" evidence="1">
    <location>
        <begin position="165"/>
        <end position="185"/>
    </location>
</feature>
<dbReference type="Proteomes" id="UP000092993">
    <property type="component" value="Unassembled WGS sequence"/>
</dbReference>
<accession>A0A1C7LQN2</accession>
<proteinExistence type="predicted"/>
<organism evidence="2 3">
    <name type="scientific">Grifola frondosa</name>
    <name type="common">Maitake</name>
    <name type="synonym">Polyporus frondosus</name>
    <dbReference type="NCBI Taxonomy" id="5627"/>
    <lineage>
        <taxon>Eukaryota</taxon>
        <taxon>Fungi</taxon>
        <taxon>Dikarya</taxon>
        <taxon>Basidiomycota</taxon>
        <taxon>Agaricomycotina</taxon>
        <taxon>Agaricomycetes</taxon>
        <taxon>Polyporales</taxon>
        <taxon>Grifolaceae</taxon>
        <taxon>Grifola</taxon>
    </lineage>
</organism>
<sequence>MVNSVKAFTLFDSGCTTDLISPKVTYLALANCIDLARPRIVVGPVNTVHYLDVVDIDRYDLILSTMFCNTYGVNLDFETHTICIKGMEVPAYTTMEEVEILANRLETRQLRMAAYLNAATMQLPPTSRGLCRDRFGELDPLGLDNTMTKAFVDLLKDEEIRQTLGKDSEELNARPMDPPTEEETERLSTLRAKWLEECSDIMRPAPEELLPFREINHQILLIDPDKQYRYHLSQCPDAKKPELLEKIARYTNAGWWEPASVSQAASLLCVAKKNGKLCTVVDAQSATTTQ</sequence>
<dbReference type="OrthoDB" id="3206744at2759"/>
<dbReference type="Gene3D" id="3.10.10.10">
    <property type="entry name" value="HIV Type 1 Reverse Transcriptase, subunit A, domain 1"/>
    <property type="match status" value="1"/>
</dbReference>
<dbReference type="InterPro" id="IPR043502">
    <property type="entry name" value="DNA/RNA_pol_sf"/>
</dbReference>
<reference evidence="2 3" key="1">
    <citation type="submission" date="2016-03" db="EMBL/GenBank/DDBJ databases">
        <title>Whole genome sequencing of Grifola frondosa 9006-11.</title>
        <authorList>
            <person name="Min B."/>
            <person name="Park H."/>
            <person name="Kim J.-G."/>
            <person name="Cho H."/>
            <person name="Oh Y.-L."/>
            <person name="Kong W.-S."/>
            <person name="Choi I.-G."/>
        </authorList>
    </citation>
    <scope>NUCLEOTIDE SEQUENCE [LARGE SCALE GENOMIC DNA]</scope>
    <source>
        <strain evidence="2 3">9006-11</strain>
    </source>
</reference>
<protein>
    <submittedName>
        <fullName evidence="2">Uncharacterized protein</fullName>
    </submittedName>
</protein>
<keyword evidence="3" id="KW-1185">Reference proteome</keyword>
<evidence type="ECO:0000256" key="1">
    <source>
        <dbReference type="SAM" id="MobiDB-lite"/>
    </source>
</evidence>
<dbReference type="EMBL" id="LUGG01000031">
    <property type="protein sequence ID" value="OBZ66337.1"/>
    <property type="molecule type" value="Genomic_DNA"/>
</dbReference>
<dbReference type="AlphaFoldDB" id="A0A1C7LQN2"/>
<name>A0A1C7LQN2_GRIFR</name>